<evidence type="ECO:0000256" key="8">
    <source>
        <dbReference type="ARBA" id="ARBA00048428"/>
    </source>
</evidence>
<keyword evidence="2" id="KW-0949">S-adenosyl-L-methionine</keyword>
<dbReference type="OrthoDB" id="9772751at2"/>
<evidence type="ECO:0000256" key="1">
    <source>
        <dbReference type="ARBA" id="ARBA00022679"/>
    </source>
</evidence>
<comment type="catalytic activity">
    <reaction evidence="6">
        <text>arsenic triglutathione + [thioredoxin]-dithiol + S-adenosyl-L-methionine + 2 H2O = methylarsonous acid + [thioredoxin]-disulfide + 3 glutathione + S-adenosyl-L-homocysteine + H(+)</text>
        <dbReference type="Rhea" id="RHEA:69460"/>
        <dbReference type="Rhea" id="RHEA-COMP:10698"/>
        <dbReference type="Rhea" id="RHEA-COMP:10700"/>
        <dbReference type="ChEBI" id="CHEBI:15377"/>
        <dbReference type="ChEBI" id="CHEBI:15378"/>
        <dbReference type="ChEBI" id="CHEBI:17826"/>
        <dbReference type="ChEBI" id="CHEBI:29950"/>
        <dbReference type="ChEBI" id="CHEBI:50058"/>
        <dbReference type="ChEBI" id="CHEBI:57856"/>
        <dbReference type="ChEBI" id="CHEBI:57925"/>
        <dbReference type="ChEBI" id="CHEBI:59789"/>
        <dbReference type="ChEBI" id="CHEBI:183640"/>
        <dbReference type="EC" id="2.1.1.137"/>
    </reaction>
</comment>
<evidence type="ECO:0000256" key="2">
    <source>
        <dbReference type="ARBA" id="ARBA00022691"/>
    </source>
</evidence>
<evidence type="ECO:0000313" key="11">
    <source>
        <dbReference type="Proteomes" id="UP000218899"/>
    </source>
</evidence>
<reference evidence="10 11" key="1">
    <citation type="submission" date="2015-08" db="EMBL/GenBank/DDBJ databases">
        <title>Complete genome sequence of Sulfurifustis variabilis.</title>
        <authorList>
            <person name="Miura A."/>
            <person name="Kojima H."/>
            <person name="Fukui M."/>
        </authorList>
    </citation>
    <scope>NUCLEOTIDE SEQUENCE [LARGE SCALE GENOMIC DNA]</scope>
    <source>
        <strain evidence="11">skN76</strain>
    </source>
</reference>
<evidence type="ECO:0000313" key="10">
    <source>
        <dbReference type="EMBL" id="BAU49394.1"/>
    </source>
</evidence>
<keyword evidence="1 10" id="KW-0808">Transferase</keyword>
<evidence type="ECO:0000259" key="9">
    <source>
        <dbReference type="Pfam" id="PF13847"/>
    </source>
</evidence>
<evidence type="ECO:0000256" key="7">
    <source>
        <dbReference type="ARBA" id="ARBA00047943"/>
    </source>
</evidence>
<dbReference type="SUPFAM" id="SSF53335">
    <property type="entry name" value="S-adenosyl-L-methionine-dependent methyltransferases"/>
    <property type="match status" value="1"/>
</dbReference>
<dbReference type="KEGG" id="sva:SVA_2846"/>
<protein>
    <recommendedName>
        <fullName evidence="5">Arsenite methyltransferase</fullName>
        <ecNumber evidence="4">2.1.1.137</ecNumber>
    </recommendedName>
</protein>
<dbReference type="GO" id="GO:0032259">
    <property type="term" value="P:methylation"/>
    <property type="evidence" value="ECO:0007669"/>
    <property type="project" value="UniProtKB-KW"/>
</dbReference>
<proteinExistence type="inferred from homology"/>
<dbReference type="InterPro" id="IPR029063">
    <property type="entry name" value="SAM-dependent_MTases_sf"/>
</dbReference>
<comment type="catalytic activity">
    <reaction evidence="7">
        <text>arsenic triglutathione + 2 [thioredoxin]-dithiol + 2 S-adenosyl-L-methionine + H2O = dimethylarsinous acid + 2 [thioredoxin]-disulfide + 3 glutathione + 2 S-adenosyl-L-homocysteine + 2 H(+)</text>
        <dbReference type="Rhea" id="RHEA:69464"/>
        <dbReference type="Rhea" id="RHEA-COMP:10698"/>
        <dbReference type="Rhea" id="RHEA-COMP:10700"/>
        <dbReference type="ChEBI" id="CHEBI:15377"/>
        <dbReference type="ChEBI" id="CHEBI:15378"/>
        <dbReference type="ChEBI" id="CHEBI:23808"/>
        <dbReference type="ChEBI" id="CHEBI:29950"/>
        <dbReference type="ChEBI" id="CHEBI:50058"/>
        <dbReference type="ChEBI" id="CHEBI:57856"/>
        <dbReference type="ChEBI" id="CHEBI:57925"/>
        <dbReference type="ChEBI" id="CHEBI:59789"/>
        <dbReference type="ChEBI" id="CHEBI:183640"/>
        <dbReference type="EC" id="2.1.1.137"/>
    </reaction>
</comment>
<dbReference type="Pfam" id="PF13847">
    <property type="entry name" value="Methyltransf_31"/>
    <property type="match status" value="1"/>
</dbReference>
<comment type="catalytic activity">
    <reaction evidence="8">
        <text>arsenic triglutathione + 3 [thioredoxin]-dithiol + 3 S-adenosyl-L-methionine = trimethylarsine + 3 [thioredoxin]-disulfide + 3 glutathione + 3 S-adenosyl-L-homocysteine + 3 H(+)</text>
        <dbReference type="Rhea" id="RHEA:69432"/>
        <dbReference type="Rhea" id="RHEA-COMP:10698"/>
        <dbReference type="Rhea" id="RHEA-COMP:10700"/>
        <dbReference type="ChEBI" id="CHEBI:15378"/>
        <dbReference type="ChEBI" id="CHEBI:27130"/>
        <dbReference type="ChEBI" id="CHEBI:29950"/>
        <dbReference type="ChEBI" id="CHEBI:50058"/>
        <dbReference type="ChEBI" id="CHEBI:57856"/>
        <dbReference type="ChEBI" id="CHEBI:57925"/>
        <dbReference type="ChEBI" id="CHEBI:59789"/>
        <dbReference type="ChEBI" id="CHEBI:183640"/>
        <dbReference type="EC" id="2.1.1.137"/>
    </reaction>
</comment>
<dbReference type="GO" id="GO:0030791">
    <property type="term" value="F:arsenite methyltransferase activity"/>
    <property type="evidence" value="ECO:0007669"/>
    <property type="project" value="UniProtKB-EC"/>
</dbReference>
<keyword evidence="10" id="KW-0489">Methyltransferase</keyword>
<dbReference type="InterPro" id="IPR025714">
    <property type="entry name" value="Methyltranfer_dom"/>
</dbReference>
<dbReference type="PANTHER" id="PTHR43675:SF8">
    <property type="entry name" value="ARSENITE METHYLTRANSFERASE"/>
    <property type="match status" value="1"/>
</dbReference>
<evidence type="ECO:0000256" key="4">
    <source>
        <dbReference type="ARBA" id="ARBA00034521"/>
    </source>
</evidence>
<dbReference type="Gene3D" id="3.40.50.150">
    <property type="entry name" value="Vaccinia Virus protein VP39"/>
    <property type="match status" value="1"/>
</dbReference>
<organism evidence="10 11">
    <name type="scientific">Sulfurifustis variabilis</name>
    <dbReference type="NCBI Taxonomy" id="1675686"/>
    <lineage>
        <taxon>Bacteria</taxon>
        <taxon>Pseudomonadati</taxon>
        <taxon>Pseudomonadota</taxon>
        <taxon>Gammaproteobacteria</taxon>
        <taxon>Acidiferrobacterales</taxon>
        <taxon>Acidiferrobacteraceae</taxon>
        <taxon>Sulfurifustis</taxon>
    </lineage>
</organism>
<evidence type="ECO:0000256" key="6">
    <source>
        <dbReference type="ARBA" id="ARBA00047941"/>
    </source>
</evidence>
<dbReference type="InterPro" id="IPR026669">
    <property type="entry name" value="Arsenite_MeTrfase-like"/>
</dbReference>
<dbReference type="PANTHER" id="PTHR43675">
    <property type="entry name" value="ARSENITE METHYLTRANSFERASE"/>
    <property type="match status" value="1"/>
</dbReference>
<sequence>MALTAPPNFDSGYLRAQVRAEYERVAREPHGEFHFHRGPEYASNLLGYDAAELAALPEECTARFAGVGNPLRIGDAPGVAPVTRGETVLDHACGAGMDLLLAARRVGPTGRAIGVDMTPAMREQARAAAERAGLGEIVDIRDGMYEDLPVESESIDVVISNGVVNLAPDKTRVFAEIHRVLKPGGRLFLADVIVQRELTAEARNDPDIWAACIGGALMEGEMLELARTSGLVDGRIVQRFNCFMGTSAEQHVSKDLFVHAVNFYARKR</sequence>
<feature type="domain" description="Methyltransferase" evidence="9">
    <location>
        <begin position="84"/>
        <end position="226"/>
    </location>
</feature>
<dbReference type="EC" id="2.1.1.137" evidence="4"/>
<dbReference type="AlphaFoldDB" id="A0A1B4VB88"/>
<gene>
    <name evidence="10" type="ORF">SVA_2846</name>
</gene>
<evidence type="ECO:0000256" key="3">
    <source>
        <dbReference type="ARBA" id="ARBA00034487"/>
    </source>
</evidence>
<evidence type="ECO:0000256" key="5">
    <source>
        <dbReference type="ARBA" id="ARBA00034545"/>
    </source>
</evidence>
<dbReference type="Proteomes" id="UP000218899">
    <property type="component" value="Chromosome"/>
</dbReference>
<comment type="similarity">
    <text evidence="3">Belongs to the methyltransferase superfamily. Arsenite methyltransferase family.</text>
</comment>
<dbReference type="EMBL" id="AP014936">
    <property type="protein sequence ID" value="BAU49394.1"/>
    <property type="molecule type" value="Genomic_DNA"/>
</dbReference>
<accession>A0A1B4VB88</accession>
<keyword evidence="11" id="KW-1185">Reference proteome</keyword>
<name>A0A1B4VB88_9GAMM</name>
<dbReference type="RefSeq" id="WP_096461803.1">
    <property type="nucleotide sequence ID" value="NZ_AP014936.1"/>
</dbReference>
<dbReference type="CDD" id="cd02440">
    <property type="entry name" value="AdoMet_MTases"/>
    <property type="match status" value="1"/>
</dbReference>